<dbReference type="STRING" id="53468.A0A3P6GWW1"/>
<protein>
    <submittedName>
        <fullName evidence="1">Uncharacterized protein</fullName>
    </submittedName>
</protein>
<dbReference type="PANTHER" id="PTHR45739:SF8">
    <property type="entry name" value="FRAS1-RELATED EXTRACELLULAR MATRIX PROTEIN 1"/>
    <property type="match status" value="1"/>
</dbReference>
<keyword evidence="2" id="KW-1185">Reference proteome</keyword>
<accession>A0A3P6GWW1</accession>
<dbReference type="Pfam" id="PF16184">
    <property type="entry name" value="Cadherin_3"/>
    <property type="match status" value="1"/>
</dbReference>
<gene>
    <name evidence="1" type="ORF">MCOS_LOCUS5775</name>
</gene>
<organism evidence="1 2">
    <name type="scientific">Mesocestoides corti</name>
    <name type="common">Flatworm</name>
    <dbReference type="NCBI Taxonomy" id="53468"/>
    <lineage>
        <taxon>Eukaryota</taxon>
        <taxon>Metazoa</taxon>
        <taxon>Spiralia</taxon>
        <taxon>Lophotrochozoa</taxon>
        <taxon>Platyhelminthes</taxon>
        <taxon>Cestoda</taxon>
        <taxon>Eucestoda</taxon>
        <taxon>Cyclophyllidea</taxon>
        <taxon>Mesocestoididae</taxon>
        <taxon>Mesocestoides</taxon>
    </lineage>
</organism>
<dbReference type="GO" id="GO:0009653">
    <property type="term" value="P:anatomical structure morphogenesis"/>
    <property type="evidence" value="ECO:0007669"/>
    <property type="project" value="TreeGrafter"/>
</dbReference>
<reference evidence="1 2" key="1">
    <citation type="submission" date="2018-10" db="EMBL/GenBank/DDBJ databases">
        <authorList>
            <consortium name="Pathogen Informatics"/>
        </authorList>
    </citation>
    <scope>NUCLEOTIDE SEQUENCE [LARGE SCALE GENOMIC DNA]</scope>
</reference>
<dbReference type="Proteomes" id="UP000267029">
    <property type="component" value="Unassembled WGS sequence"/>
</dbReference>
<proteinExistence type="predicted"/>
<dbReference type="OrthoDB" id="430044at2759"/>
<dbReference type="PANTHER" id="PTHR45739">
    <property type="entry name" value="MATRIX PROTEIN, PUTATIVE-RELATED"/>
    <property type="match status" value="1"/>
</dbReference>
<dbReference type="EMBL" id="UXSR01005212">
    <property type="protein sequence ID" value="VDD79772.1"/>
    <property type="molecule type" value="Genomic_DNA"/>
</dbReference>
<evidence type="ECO:0000313" key="1">
    <source>
        <dbReference type="EMBL" id="VDD79772.1"/>
    </source>
</evidence>
<name>A0A3P6GWW1_MESCO</name>
<evidence type="ECO:0000313" key="2">
    <source>
        <dbReference type="Proteomes" id="UP000267029"/>
    </source>
</evidence>
<sequence length="977" mass="109902">MLPAIIVKPVDFVILTAGVLLPHANSSFAPLKIQSYRFRIVSVSIGVVQQRNFHYNMQGDRIESWTKVLEFSGQDVLARNIRYEANILQPENGKIDLQAVITFQVIHNINRGESRFFTLPVNFSRIDLTLSRNGPLTIFHSLRKTSKVSSLGNCITQWNLEAKTRPEQSSETVYFTLVKMPKHGHVYLLKDEDKVYLGVGSVFRQSEINSGQLFYKFRRVIKDWSTTKFQIEQGLIYVRDEFRFRIHVHSYRPTDEHIFSIDVLEASQDSTTDLPFMNLPLGLHKQLGFVHKDGFLPIVRPLIDIKENYCAKLNLYWNSVTLKSPPKFEFIMELFESPRSGRLHVVQPDTNCAIETRLFPIVMSVDVNPEDVQIRVVWPPTSGCLLSDGLPAANFNYSVVLRYSLAYWQCKPIRDREFSIANVEDLVRSSFWNTVLFVENFDTFTLEVDVAVKRRPQWSGRVEVKVRLILEDLSALGRITFHPRVDAPLVKPRRINSTMYLVEPGPTKHYEVHVSRSPVQLRDIFQPQLTDLSDSSRYTVLKFRNLTVTVGEQVSLKDSNLNIAEVDDEGGESPVISCSAFEFESSSDAQQTTQLNDQVFLVKENPTCGMIVSKRLDRRIEIFSRKNIQEDDVYFAHNGDESCDYASVTLVGIIRGKVETHVPRRTLVFFVMAKRKPVQLIRRKEPQVWQGSVVVLTPAHLAAQKTITPGGFETGDQSTVIKYKVLKTTGGILKSTGGKGAPVNAFTNQDLRQESVAFSHDGRSSEAGFNFTVVLGAFESQMYYFSIPVKSLKSVSFGSQAAVGYFNLVSNISITNLKSVAAVSSDGDTYDLIGACETGGLYVRFSTSKPSKLCQFVHSSPGRRTTTRRMESFTQCDIFHGRVKLMCSSPRHTSASGEETFTDAIELKASLLDGASGAVKPVSLADGEIQLKINLYKEQQSDLGGLVGIKSGQRQEIALANAKLLDTSLTPYHVRAF</sequence>
<dbReference type="InterPro" id="IPR051561">
    <property type="entry name" value="FRAS1_ECM"/>
</dbReference>
<dbReference type="AlphaFoldDB" id="A0A3P6GWW1"/>